<evidence type="ECO:0000313" key="3">
    <source>
        <dbReference type="Proteomes" id="UP000265520"/>
    </source>
</evidence>
<dbReference type="AlphaFoldDB" id="A0A392UKI4"/>
<dbReference type="Proteomes" id="UP000265520">
    <property type="component" value="Unassembled WGS sequence"/>
</dbReference>
<feature type="region of interest" description="Disordered" evidence="1">
    <location>
        <begin position="12"/>
        <end position="41"/>
    </location>
</feature>
<organism evidence="2 3">
    <name type="scientific">Trifolium medium</name>
    <dbReference type="NCBI Taxonomy" id="97028"/>
    <lineage>
        <taxon>Eukaryota</taxon>
        <taxon>Viridiplantae</taxon>
        <taxon>Streptophyta</taxon>
        <taxon>Embryophyta</taxon>
        <taxon>Tracheophyta</taxon>
        <taxon>Spermatophyta</taxon>
        <taxon>Magnoliopsida</taxon>
        <taxon>eudicotyledons</taxon>
        <taxon>Gunneridae</taxon>
        <taxon>Pentapetalae</taxon>
        <taxon>rosids</taxon>
        <taxon>fabids</taxon>
        <taxon>Fabales</taxon>
        <taxon>Fabaceae</taxon>
        <taxon>Papilionoideae</taxon>
        <taxon>50 kb inversion clade</taxon>
        <taxon>NPAAA clade</taxon>
        <taxon>Hologalegina</taxon>
        <taxon>IRL clade</taxon>
        <taxon>Trifolieae</taxon>
        <taxon>Trifolium</taxon>
    </lineage>
</organism>
<evidence type="ECO:0000313" key="2">
    <source>
        <dbReference type="EMBL" id="MCI73388.1"/>
    </source>
</evidence>
<feature type="compositionally biased region" description="Basic and acidic residues" evidence="1">
    <location>
        <begin position="23"/>
        <end position="41"/>
    </location>
</feature>
<protein>
    <submittedName>
        <fullName evidence="2">Uncharacterized protein</fullName>
    </submittedName>
</protein>
<dbReference type="EMBL" id="LXQA010837391">
    <property type="protein sequence ID" value="MCI73388.1"/>
    <property type="molecule type" value="Genomic_DNA"/>
</dbReference>
<accession>A0A392UKI4</accession>
<proteinExistence type="predicted"/>
<reference evidence="2 3" key="1">
    <citation type="journal article" date="2018" name="Front. Plant Sci.">
        <title>Red Clover (Trifolium pratense) and Zigzag Clover (T. medium) - A Picture of Genomic Similarities and Differences.</title>
        <authorList>
            <person name="Dluhosova J."/>
            <person name="Istvanek J."/>
            <person name="Nedelnik J."/>
            <person name="Repkova J."/>
        </authorList>
    </citation>
    <scope>NUCLEOTIDE SEQUENCE [LARGE SCALE GENOMIC DNA]</scope>
    <source>
        <strain evidence="3">cv. 10/8</strain>
        <tissue evidence="2">Leaf</tissue>
    </source>
</reference>
<name>A0A392UKI4_9FABA</name>
<evidence type="ECO:0000256" key="1">
    <source>
        <dbReference type="SAM" id="MobiDB-lite"/>
    </source>
</evidence>
<comment type="caution">
    <text evidence="2">The sequence shown here is derived from an EMBL/GenBank/DDBJ whole genome shotgun (WGS) entry which is preliminary data.</text>
</comment>
<sequence length="41" mass="4384">MVATVAVAAATVVMGSGEDESMSDERSEGFEMRNEGEDERC</sequence>
<keyword evidence="3" id="KW-1185">Reference proteome</keyword>